<protein>
    <submittedName>
        <fullName evidence="3">GRAM protein</fullName>
    </submittedName>
</protein>
<feature type="non-terminal residue" evidence="3">
    <location>
        <position position="1"/>
    </location>
</feature>
<dbReference type="InterPro" id="IPR009003">
    <property type="entry name" value="Peptidase_S1_PA"/>
</dbReference>
<accession>A0A7K5NUV6</accession>
<proteinExistence type="predicted"/>
<evidence type="ECO:0000313" key="3">
    <source>
        <dbReference type="EMBL" id="NWT45903.1"/>
    </source>
</evidence>
<dbReference type="InterPro" id="IPR001254">
    <property type="entry name" value="Trypsin_dom"/>
</dbReference>
<dbReference type="Proteomes" id="UP000524558">
    <property type="component" value="Unassembled WGS sequence"/>
</dbReference>
<dbReference type="PROSITE" id="PS50240">
    <property type="entry name" value="TRYPSIN_DOM"/>
    <property type="match status" value="1"/>
</dbReference>
<dbReference type="PANTHER" id="PTHR24271:SF51">
    <property type="entry name" value="GRANZYME M"/>
    <property type="match status" value="1"/>
</dbReference>
<keyword evidence="1" id="KW-1015">Disulfide bond</keyword>
<evidence type="ECO:0000259" key="2">
    <source>
        <dbReference type="PROSITE" id="PS50240"/>
    </source>
</evidence>
<keyword evidence="4" id="KW-1185">Reference proteome</keyword>
<dbReference type="InterPro" id="IPR043504">
    <property type="entry name" value="Peptidase_S1_PA_chymotrypsin"/>
</dbReference>
<dbReference type="Pfam" id="PF00089">
    <property type="entry name" value="Trypsin"/>
    <property type="match status" value="1"/>
</dbReference>
<feature type="domain" description="Peptidase S1" evidence="2">
    <location>
        <begin position="1"/>
        <end position="101"/>
    </location>
</feature>
<feature type="non-terminal residue" evidence="3">
    <location>
        <position position="101"/>
    </location>
</feature>
<dbReference type="AlphaFoldDB" id="A0A7K5NUV6"/>
<gene>
    <name evidence="3" type="primary">Gzmm</name>
    <name evidence="3" type="ORF">CHRMAC_R10802</name>
</gene>
<reference evidence="3 4" key="1">
    <citation type="submission" date="2019-09" db="EMBL/GenBank/DDBJ databases">
        <title>Bird 10,000 Genomes (B10K) Project - Family phase.</title>
        <authorList>
            <person name="Zhang G."/>
        </authorList>
    </citation>
    <scope>NUCLEOTIDE SEQUENCE [LARGE SCALE GENOMIC DNA]</scope>
    <source>
        <strain evidence="3">B10K-DU-021-33</strain>
        <tissue evidence="3">Mixed tissue sample</tissue>
    </source>
</reference>
<name>A0A7K5NUV6_CHRMC</name>
<organism evidence="3 4">
    <name type="scientific">Chroicocephalus maculipennis</name>
    <name type="common">Brown-hooded gull</name>
    <name type="synonym">Larus maculipennis</name>
    <dbReference type="NCBI Taxonomy" id="287016"/>
    <lineage>
        <taxon>Eukaryota</taxon>
        <taxon>Metazoa</taxon>
        <taxon>Chordata</taxon>
        <taxon>Craniata</taxon>
        <taxon>Vertebrata</taxon>
        <taxon>Euteleostomi</taxon>
        <taxon>Archelosauria</taxon>
        <taxon>Archosauria</taxon>
        <taxon>Dinosauria</taxon>
        <taxon>Saurischia</taxon>
        <taxon>Theropoda</taxon>
        <taxon>Coelurosauria</taxon>
        <taxon>Aves</taxon>
        <taxon>Neognathae</taxon>
        <taxon>Neoaves</taxon>
        <taxon>Charadriiformes</taxon>
        <taxon>Laridae</taxon>
        <taxon>Chroicocephalus</taxon>
    </lineage>
</organism>
<dbReference type="Gene3D" id="2.40.10.10">
    <property type="entry name" value="Trypsin-like serine proteases"/>
    <property type="match status" value="1"/>
</dbReference>
<evidence type="ECO:0000313" key="4">
    <source>
        <dbReference type="Proteomes" id="UP000524558"/>
    </source>
</evidence>
<dbReference type="SUPFAM" id="SSF50494">
    <property type="entry name" value="Trypsin-like serine proteases"/>
    <property type="match status" value="1"/>
</dbReference>
<dbReference type="GO" id="GO:0006508">
    <property type="term" value="P:proteolysis"/>
    <property type="evidence" value="ECO:0007669"/>
    <property type="project" value="InterPro"/>
</dbReference>
<dbReference type="GO" id="GO:0004252">
    <property type="term" value="F:serine-type endopeptidase activity"/>
    <property type="evidence" value="ECO:0007669"/>
    <property type="project" value="InterPro"/>
</dbReference>
<dbReference type="PANTHER" id="PTHR24271">
    <property type="entry name" value="KALLIKREIN-RELATED"/>
    <property type="match status" value="1"/>
</dbReference>
<sequence>ELSSTLQEMEVEVLDTRMCNNSRFWNGEIAPTMICFQGRHRGSAPTKVRSRGDSGSPLVCGKRAAVAGVMSFSSKKATDPFKPPVATSAVKHKKWIRKTLR</sequence>
<evidence type="ECO:0000256" key="1">
    <source>
        <dbReference type="ARBA" id="ARBA00023157"/>
    </source>
</evidence>
<comment type="caution">
    <text evidence="3">The sequence shown here is derived from an EMBL/GenBank/DDBJ whole genome shotgun (WGS) entry which is preliminary data.</text>
</comment>
<dbReference type="EMBL" id="VYZF01001835">
    <property type="protein sequence ID" value="NWT45903.1"/>
    <property type="molecule type" value="Genomic_DNA"/>
</dbReference>